<evidence type="ECO:0000256" key="1">
    <source>
        <dbReference type="SAM" id="MobiDB-lite"/>
    </source>
</evidence>
<comment type="caution">
    <text evidence="2">The sequence shown here is derived from an EMBL/GenBank/DDBJ whole genome shotgun (WGS) entry which is preliminary data.</text>
</comment>
<dbReference type="EMBL" id="CAKLBY020000058">
    <property type="protein sequence ID" value="CAK7921774.1"/>
    <property type="molecule type" value="Genomic_DNA"/>
</dbReference>
<proteinExistence type="predicted"/>
<dbReference type="AlphaFoldDB" id="A0AAV1TIQ8"/>
<evidence type="ECO:0000313" key="2">
    <source>
        <dbReference type="EMBL" id="CAK7921774.1"/>
    </source>
</evidence>
<feature type="region of interest" description="Disordered" evidence="1">
    <location>
        <begin position="24"/>
        <end position="60"/>
    </location>
</feature>
<gene>
    <name evidence="2" type="ORF">PM001_LOCUS7310</name>
</gene>
<organism evidence="2 3">
    <name type="scientific">Peronospora matthiolae</name>
    <dbReference type="NCBI Taxonomy" id="2874970"/>
    <lineage>
        <taxon>Eukaryota</taxon>
        <taxon>Sar</taxon>
        <taxon>Stramenopiles</taxon>
        <taxon>Oomycota</taxon>
        <taxon>Peronosporomycetes</taxon>
        <taxon>Peronosporales</taxon>
        <taxon>Peronosporaceae</taxon>
        <taxon>Peronospora</taxon>
    </lineage>
</organism>
<name>A0AAV1TIQ8_9STRA</name>
<reference evidence="2" key="1">
    <citation type="submission" date="2024-01" db="EMBL/GenBank/DDBJ databases">
        <authorList>
            <person name="Webb A."/>
        </authorList>
    </citation>
    <scope>NUCLEOTIDE SEQUENCE</scope>
    <source>
        <strain evidence="2">Pm1</strain>
    </source>
</reference>
<feature type="region of interest" description="Disordered" evidence="1">
    <location>
        <begin position="183"/>
        <end position="202"/>
    </location>
</feature>
<accession>A0AAV1TIQ8</accession>
<protein>
    <recommendedName>
        <fullName evidence="4">Homeobox domain-containing protein</fullName>
    </recommendedName>
</protein>
<dbReference type="Proteomes" id="UP001162060">
    <property type="component" value="Unassembled WGS sequence"/>
</dbReference>
<feature type="compositionally biased region" description="Low complexity" evidence="1">
    <location>
        <begin position="25"/>
        <end position="46"/>
    </location>
</feature>
<evidence type="ECO:0000313" key="3">
    <source>
        <dbReference type="Proteomes" id="UP001162060"/>
    </source>
</evidence>
<evidence type="ECO:0008006" key="4">
    <source>
        <dbReference type="Google" id="ProtNLM"/>
    </source>
</evidence>
<sequence>MAGKDAMEARDGADIAMHEQFQVDSMASTSSTRSGGATSCSTTSSTVPKASPDRRRLKRPHVRSLSIANDSVALPHQKTKKRLRWSTITVHEFGVGLGGSSVPGKGGPSIGLSDKPEFTWTTEVGQMAERVEGVHRFTPTERVQLLQSAGVSEGMILRFSREANIINCSRRRTLVEDIAERKEAKRQQRQAPPSSRPCVSPFVHRPHMIPVDYV</sequence>